<organism evidence="1 2">
    <name type="scientific">Pseudonocardia eucalypti</name>
    <dbReference type="NCBI Taxonomy" id="648755"/>
    <lineage>
        <taxon>Bacteria</taxon>
        <taxon>Bacillati</taxon>
        <taxon>Actinomycetota</taxon>
        <taxon>Actinomycetes</taxon>
        <taxon>Pseudonocardiales</taxon>
        <taxon>Pseudonocardiaceae</taxon>
        <taxon>Pseudonocardia</taxon>
    </lineage>
</organism>
<evidence type="ECO:0000313" key="2">
    <source>
        <dbReference type="Proteomes" id="UP001428817"/>
    </source>
</evidence>
<dbReference type="EMBL" id="BAABJP010000030">
    <property type="protein sequence ID" value="GAA5164270.1"/>
    <property type="molecule type" value="Genomic_DNA"/>
</dbReference>
<proteinExistence type="predicted"/>
<sequence length="41" mass="4951">MLARRRRYDQLVEELERGAIAELGAVMDIPERDVWQIWHEV</sequence>
<keyword evidence="2" id="KW-1185">Reference proteome</keyword>
<comment type="caution">
    <text evidence="1">The sequence shown here is derived from an EMBL/GenBank/DDBJ whole genome shotgun (WGS) entry which is preliminary data.</text>
</comment>
<accession>A0ABP9QMI9</accession>
<evidence type="ECO:0000313" key="1">
    <source>
        <dbReference type="EMBL" id="GAA5164270.1"/>
    </source>
</evidence>
<reference evidence="2" key="1">
    <citation type="journal article" date="2019" name="Int. J. Syst. Evol. Microbiol.">
        <title>The Global Catalogue of Microorganisms (GCM) 10K type strain sequencing project: providing services to taxonomists for standard genome sequencing and annotation.</title>
        <authorList>
            <consortium name="The Broad Institute Genomics Platform"/>
            <consortium name="The Broad Institute Genome Sequencing Center for Infectious Disease"/>
            <person name="Wu L."/>
            <person name="Ma J."/>
        </authorList>
    </citation>
    <scope>NUCLEOTIDE SEQUENCE [LARGE SCALE GENOMIC DNA]</scope>
    <source>
        <strain evidence="2">JCM 18303</strain>
    </source>
</reference>
<gene>
    <name evidence="1" type="ORF">GCM10023321_52490</name>
</gene>
<dbReference type="Proteomes" id="UP001428817">
    <property type="component" value="Unassembled WGS sequence"/>
</dbReference>
<name>A0ABP9QMI9_9PSEU</name>
<protein>
    <submittedName>
        <fullName evidence="1">Uncharacterized protein</fullName>
    </submittedName>
</protein>
<dbReference type="RefSeq" id="WP_345703146.1">
    <property type="nucleotide sequence ID" value="NZ_BAABJP010000030.1"/>
</dbReference>